<dbReference type="CDD" id="cd09992">
    <property type="entry name" value="HDAC_classII"/>
    <property type="match status" value="1"/>
</dbReference>
<evidence type="ECO:0000256" key="1">
    <source>
        <dbReference type="ARBA" id="ARBA00005947"/>
    </source>
</evidence>
<dbReference type="PRINTS" id="PR01270">
    <property type="entry name" value="HDASUPER"/>
</dbReference>
<dbReference type="InterPro" id="IPR000286">
    <property type="entry name" value="HDACs"/>
</dbReference>
<dbReference type="RefSeq" id="WP_165106928.1">
    <property type="nucleotide sequence ID" value="NZ_JAAKYA010000045.1"/>
</dbReference>
<dbReference type="Pfam" id="PF00850">
    <property type="entry name" value="Hist_deacetyl"/>
    <property type="match status" value="1"/>
</dbReference>
<gene>
    <name evidence="4" type="ORF">G4L39_06810</name>
</gene>
<dbReference type="InterPro" id="IPR037138">
    <property type="entry name" value="His_deacetylse_dom_sf"/>
</dbReference>
<dbReference type="PANTHER" id="PTHR10625">
    <property type="entry name" value="HISTONE DEACETYLASE HDAC1-RELATED"/>
    <property type="match status" value="1"/>
</dbReference>
<comment type="caution">
    <text evidence="4">The sequence shown here is derived from an EMBL/GenBank/DDBJ whole genome shotgun (WGS) entry which is preliminary data.</text>
</comment>
<name>A0A6M1RGD7_9BACT</name>
<dbReference type="EMBL" id="JAAKYA010000045">
    <property type="protein sequence ID" value="NGO39108.1"/>
    <property type="molecule type" value="Genomic_DNA"/>
</dbReference>
<proteinExistence type="inferred from homology"/>
<reference evidence="4 5" key="1">
    <citation type="submission" date="2020-02" db="EMBL/GenBank/DDBJ databases">
        <title>Draft genome sequence of Limisphaera ngatamarikiensis NGM72.4T, a thermophilic Verrucomicrobia grouped in subdivision 3.</title>
        <authorList>
            <person name="Carere C.R."/>
            <person name="Steen J."/>
            <person name="Hugenholtz P."/>
            <person name="Stott M.B."/>
        </authorList>
    </citation>
    <scope>NUCLEOTIDE SEQUENCE [LARGE SCALE GENOMIC DNA]</scope>
    <source>
        <strain evidence="4 5">NGM72.4</strain>
    </source>
</reference>
<sequence length="287" mass="31853">MTIITDERCTGYHAPGHPERPQRISATKARLRQQTDLPLQWTQPGEITDQDLLRAHSAAHLQRLEEPRDFDMDTAWLPEIHLHARRSAAAALTALQLALAGQPAFSLMRPPGHHATRDRAMGFCYLNNAAIAALAARARGVQRVAVFDFDVHHGNGTEDILLDQPGTLFVSVHQHPAYPGTGTSHRGSNCRNYPVPPATPATEYRAHLQHALADLETFQPDLLIVSAGFDAYIRDPLARQMLEIEDFHWLGAQIRSLGRPTLTLLEGGYSRDLPELIFAYLKGISGY</sequence>
<protein>
    <submittedName>
        <fullName evidence="4">Histone deacetylase</fullName>
    </submittedName>
</protein>
<dbReference type="SUPFAM" id="SSF52768">
    <property type="entry name" value="Arginase/deacetylase"/>
    <property type="match status" value="1"/>
</dbReference>
<evidence type="ECO:0000256" key="2">
    <source>
        <dbReference type="SAM" id="MobiDB-lite"/>
    </source>
</evidence>
<dbReference type="PANTHER" id="PTHR10625:SF10">
    <property type="entry name" value="HISTONE DEACETYLASE HDAC1"/>
    <property type="match status" value="1"/>
</dbReference>
<accession>A0A6M1RGD7</accession>
<dbReference type="Gene3D" id="3.40.800.20">
    <property type="entry name" value="Histone deacetylase domain"/>
    <property type="match status" value="1"/>
</dbReference>
<dbReference type="GO" id="GO:0004407">
    <property type="term" value="F:histone deacetylase activity"/>
    <property type="evidence" value="ECO:0007669"/>
    <property type="project" value="TreeGrafter"/>
</dbReference>
<dbReference type="GO" id="GO:0040029">
    <property type="term" value="P:epigenetic regulation of gene expression"/>
    <property type="evidence" value="ECO:0007669"/>
    <property type="project" value="TreeGrafter"/>
</dbReference>
<keyword evidence="5" id="KW-1185">Reference proteome</keyword>
<organism evidence="4 5">
    <name type="scientific">Limisphaera ngatamarikiensis</name>
    <dbReference type="NCBI Taxonomy" id="1324935"/>
    <lineage>
        <taxon>Bacteria</taxon>
        <taxon>Pseudomonadati</taxon>
        <taxon>Verrucomicrobiota</taxon>
        <taxon>Verrucomicrobiia</taxon>
        <taxon>Limisphaerales</taxon>
        <taxon>Limisphaeraceae</taxon>
        <taxon>Limisphaera</taxon>
    </lineage>
</organism>
<dbReference type="Proteomes" id="UP000477311">
    <property type="component" value="Unassembled WGS sequence"/>
</dbReference>
<evidence type="ECO:0000313" key="4">
    <source>
        <dbReference type="EMBL" id="NGO39108.1"/>
    </source>
</evidence>
<dbReference type="InterPro" id="IPR023801">
    <property type="entry name" value="His_deacetylse_dom"/>
</dbReference>
<dbReference type="AlphaFoldDB" id="A0A6M1RGD7"/>
<comment type="similarity">
    <text evidence="1">Belongs to the histone deacetylase family.</text>
</comment>
<feature type="region of interest" description="Disordered" evidence="2">
    <location>
        <begin position="1"/>
        <end position="21"/>
    </location>
</feature>
<evidence type="ECO:0000259" key="3">
    <source>
        <dbReference type="Pfam" id="PF00850"/>
    </source>
</evidence>
<feature type="domain" description="Histone deacetylase" evidence="3">
    <location>
        <begin position="17"/>
        <end position="272"/>
    </location>
</feature>
<evidence type="ECO:0000313" key="5">
    <source>
        <dbReference type="Proteomes" id="UP000477311"/>
    </source>
</evidence>
<dbReference type="InterPro" id="IPR023696">
    <property type="entry name" value="Ureohydrolase_dom_sf"/>
</dbReference>